<dbReference type="InterPro" id="IPR043894">
    <property type="entry name" value="MupG_C"/>
</dbReference>
<dbReference type="InterPro" id="IPR043797">
    <property type="entry name" value="MupG_N"/>
</dbReference>
<dbReference type="AlphaFoldDB" id="A0A8J6M8A3"/>
<dbReference type="Proteomes" id="UP000607645">
    <property type="component" value="Unassembled WGS sequence"/>
</dbReference>
<dbReference type="InterPro" id="IPR008589">
    <property type="entry name" value="MupG"/>
</dbReference>
<dbReference type="SUPFAM" id="SSF50891">
    <property type="entry name" value="Cyclophilin-like"/>
    <property type="match status" value="1"/>
</dbReference>
<gene>
    <name evidence="3" type="ORF">H8S62_11490</name>
</gene>
<evidence type="ECO:0000313" key="4">
    <source>
        <dbReference type="Proteomes" id="UP000607645"/>
    </source>
</evidence>
<dbReference type="Gene3D" id="3.20.20.70">
    <property type="entry name" value="Aldolase class I"/>
    <property type="match status" value="1"/>
</dbReference>
<dbReference type="Gene3D" id="2.40.100.10">
    <property type="entry name" value="Cyclophilin-like"/>
    <property type="match status" value="1"/>
</dbReference>
<dbReference type="Pfam" id="PF19200">
    <property type="entry name" value="MupG_N"/>
    <property type="match status" value="1"/>
</dbReference>
<dbReference type="PANTHER" id="PTHR38435:SF2">
    <property type="entry name" value="DUF871 DOMAIN-CONTAINING PROTEIN"/>
    <property type="match status" value="1"/>
</dbReference>
<dbReference type="PANTHER" id="PTHR38435">
    <property type="match status" value="1"/>
</dbReference>
<name>A0A8J6M8A3_9FIRM</name>
<dbReference type="InterPro" id="IPR013785">
    <property type="entry name" value="Aldolase_TIM"/>
</dbReference>
<accession>A0A8J6M8A3</accession>
<dbReference type="EMBL" id="JACOPQ010000008">
    <property type="protein sequence ID" value="MBC5737627.1"/>
    <property type="molecule type" value="Genomic_DNA"/>
</dbReference>
<dbReference type="InterPro" id="IPR029000">
    <property type="entry name" value="Cyclophilin-like_dom_sf"/>
</dbReference>
<dbReference type="Pfam" id="PF05913">
    <property type="entry name" value="MupG_C"/>
    <property type="match status" value="1"/>
</dbReference>
<feature type="domain" description="6-phospho-N-acetylmuramidase N-terminal" evidence="2">
    <location>
        <begin position="8"/>
        <end position="230"/>
    </location>
</feature>
<dbReference type="SUPFAM" id="SSF51445">
    <property type="entry name" value="(Trans)glycosidases"/>
    <property type="match status" value="1"/>
</dbReference>
<organism evidence="3 4">
    <name type="scientific">Lawsonibacter faecis</name>
    <dbReference type="NCBI Taxonomy" id="2763052"/>
    <lineage>
        <taxon>Bacteria</taxon>
        <taxon>Bacillati</taxon>
        <taxon>Bacillota</taxon>
        <taxon>Clostridia</taxon>
        <taxon>Eubacteriales</taxon>
        <taxon>Oscillospiraceae</taxon>
        <taxon>Lawsonibacter</taxon>
    </lineage>
</organism>
<comment type="caution">
    <text evidence="3">The sequence shown here is derived from an EMBL/GenBank/DDBJ whole genome shotgun (WGS) entry which is preliminary data.</text>
</comment>
<evidence type="ECO:0000313" key="3">
    <source>
        <dbReference type="EMBL" id="MBC5737627.1"/>
    </source>
</evidence>
<reference evidence="3" key="1">
    <citation type="submission" date="2020-08" db="EMBL/GenBank/DDBJ databases">
        <title>Genome public.</title>
        <authorList>
            <person name="Liu C."/>
            <person name="Sun Q."/>
        </authorList>
    </citation>
    <scope>NUCLEOTIDE SEQUENCE</scope>
    <source>
        <strain evidence="3">NSJ-52</strain>
    </source>
</reference>
<evidence type="ECO:0000259" key="1">
    <source>
        <dbReference type="Pfam" id="PF05913"/>
    </source>
</evidence>
<proteinExistence type="predicted"/>
<protein>
    <submittedName>
        <fullName evidence="3">DUF871 domain-containing protein</fullName>
    </submittedName>
</protein>
<feature type="domain" description="6-phospho-N-acetylmuramidase C-terminal" evidence="1">
    <location>
        <begin position="247"/>
        <end position="348"/>
    </location>
</feature>
<keyword evidence="4" id="KW-1185">Reference proteome</keyword>
<dbReference type="InterPro" id="IPR017853">
    <property type="entry name" value="GH"/>
</dbReference>
<evidence type="ECO:0000259" key="2">
    <source>
        <dbReference type="Pfam" id="PF19200"/>
    </source>
</evidence>
<sequence length="351" mass="38049">MSPMPDSLGFSVYLSSFDRARRALERGAGSAAAVFLSLHISEEFSPDYCARAEAACRWLAQAGYRVVADVSVKTLSQFGESNLVRLAGRLGLWALRVDYGFSEREIAALAREMPVVLNASTINAAAAARIAEAGGLVMAMHNFYPRPETGLDDAFLLESTRSLQAAGIKVLAFIPGDEELRGPLREGLPTLERHRGLPVSACFADLAVRFGVDGVFAGDPGVSEGEQAHIRRFCTDGVLEIPAELDAQRRELYGRVFTCRADSPSRLIRFAESREYSCFGSRVPPGGCAPRVRGSITLDNGNYGRYSGELQLVRSDLPADGRVNVIGRVKEPYLLLADCVRNGSRFTLVPG</sequence>